<organism evidence="3 4">
    <name type="scientific">Nibricoccus aquaticus</name>
    <dbReference type="NCBI Taxonomy" id="2576891"/>
    <lineage>
        <taxon>Bacteria</taxon>
        <taxon>Pseudomonadati</taxon>
        <taxon>Verrucomicrobiota</taxon>
        <taxon>Opitutia</taxon>
        <taxon>Opitutales</taxon>
        <taxon>Opitutaceae</taxon>
        <taxon>Nibricoccus</taxon>
    </lineage>
</organism>
<dbReference type="AlphaFoldDB" id="A0A290QBC6"/>
<dbReference type="RefSeq" id="WP_096057453.1">
    <property type="nucleotide sequence ID" value="NZ_CP023344.1"/>
</dbReference>
<gene>
    <name evidence="3" type="ORF">CMV30_18750</name>
</gene>
<evidence type="ECO:0000313" key="4">
    <source>
        <dbReference type="Proteomes" id="UP000217265"/>
    </source>
</evidence>
<proteinExistence type="predicted"/>
<feature type="domain" description="Tyr recombinase" evidence="2">
    <location>
        <begin position="1"/>
        <end position="197"/>
    </location>
</feature>
<dbReference type="GO" id="GO:0003677">
    <property type="term" value="F:DNA binding"/>
    <property type="evidence" value="ECO:0007669"/>
    <property type="project" value="InterPro"/>
</dbReference>
<dbReference type="OrthoDB" id="9788852at2"/>
<dbReference type="PANTHER" id="PTHR30349">
    <property type="entry name" value="PHAGE INTEGRASE-RELATED"/>
    <property type="match status" value="1"/>
</dbReference>
<accession>A0A290QBC6</accession>
<dbReference type="GO" id="GO:0006310">
    <property type="term" value="P:DNA recombination"/>
    <property type="evidence" value="ECO:0007669"/>
    <property type="project" value="UniProtKB-KW"/>
</dbReference>
<dbReference type="SUPFAM" id="SSF56349">
    <property type="entry name" value="DNA breaking-rejoining enzymes"/>
    <property type="match status" value="1"/>
</dbReference>
<dbReference type="GO" id="GO:0015074">
    <property type="term" value="P:DNA integration"/>
    <property type="evidence" value="ECO:0007669"/>
    <property type="project" value="InterPro"/>
</dbReference>
<evidence type="ECO:0000313" key="3">
    <source>
        <dbReference type="EMBL" id="ATC65824.1"/>
    </source>
</evidence>
<dbReference type="InterPro" id="IPR002104">
    <property type="entry name" value="Integrase_catalytic"/>
</dbReference>
<dbReference type="InterPro" id="IPR050090">
    <property type="entry name" value="Tyrosine_recombinase_XerCD"/>
</dbReference>
<keyword evidence="4" id="KW-1185">Reference proteome</keyword>
<dbReference type="PROSITE" id="PS51898">
    <property type="entry name" value="TYR_RECOMBINASE"/>
    <property type="match status" value="1"/>
</dbReference>
<dbReference type="EMBL" id="CP023344">
    <property type="protein sequence ID" value="ATC65824.1"/>
    <property type="molecule type" value="Genomic_DNA"/>
</dbReference>
<name>A0A290QBC6_9BACT</name>
<dbReference type="Proteomes" id="UP000217265">
    <property type="component" value="Chromosome"/>
</dbReference>
<reference evidence="3 4" key="1">
    <citation type="submission" date="2017-09" db="EMBL/GenBank/DDBJ databases">
        <title>Complete genome sequence of Verrucomicrobial strain HZ-65, isolated from freshwater.</title>
        <authorList>
            <person name="Choi A."/>
        </authorList>
    </citation>
    <scope>NUCLEOTIDE SEQUENCE [LARGE SCALE GENOMIC DNA]</scope>
    <source>
        <strain evidence="3 4">HZ-65</strain>
    </source>
</reference>
<dbReference type="Pfam" id="PF00589">
    <property type="entry name" value="Phage_integrase"/>
    <property type="match status" value="1"/>
</dbReference>
<protein>
    <recommendedName>
        <fullName evidence="2">Tyr recombinase domain-containing protein</fullName>
    </recommendedName>
</protein>
<dbReference type="Gene3D" id="1.10.443.10">
    <property type="entry name" value="Intergrase catalytic core"/>
    <property type="match status" value="1"/>
</dbReference>
<dbReference type="InterPro" id="IPR011010">
    <property type="entry name" value="DNA_brk_join_enz"/>
</dbReference>
<sequence>MSARPLSEEEYARMVEFLGAAGRQRDRLLLVLGCGTGYRITELLSLTIAQVWDGKAARKEVLVARRNLKGGSGAHCRSVRSRRVPLSAKIQELVAEYMVSLAATASPEAALFLTDRSGWTAMNRSSAFRMLTRTAKDCGIDERRVSTHCLRKIFVARAYRATGHDLIKTQRIVGHRSPMTTARYLETDQSELDELVRTLAA</sequence>
<keyword evidence="1" id="KW-0233">DNA recombination</keyword>
<dbReference type="PANTHER" id="PTHR30349:SF82">
    <property type="entry name" value="INTEGRASE_RECOMBINASE YOEC-RELATED"/>
    <property type="match status" value="1"/>
</dbReference>
<evidence type="ECO:0000256" key="1">
    <source>
        <dbReference type="ARBA" id="ARBA00023172"/>
    </source>
</evidence>
<evidence type="ECO:0000259" key="2">
    <source>
        <dbReference type="PROSITE" id="PS51898"/>
    </source>
</evidence>
<dbReference type="InterPro" id="IPR013762">
    <property type="entry name" value="Integrase-like_cat_sf"/>
</dbReference>
<dbReference type="KEGG" id="vbh:CMV30_18750"/>